<dbReference type="Proteomes" id="UP000054783">
    <property type="component" value="Unassembled WGS sequence"/>
</dbReference>
<proteinExistence type="predicted"/>
<gene>
    <name evidence="1" type="ORF">T12_15319</name>
</gene>
<dbReference type="OrthoDB" id="5920515at2759"/>
<name>A0A0V0Z9B0_9BILA</name>
<dbReference type="AlphaFoldDB" id="A0A0V0Z9B0"/>
<evidence type="ECO:0000313" key="1">
    <source>
        <dbReference type="EMBL" id="KRY09009.1"/>
    </source>
</evidence>
<protein>
    <submittedName>
        <fullName evidence="1">Uncharacterized protein</fullName>
    </submittedName>
</protein>
<reference evidence="1 2" key="1">
    <citation type="submission" date="2015-01" db="EMBL/GenBank/DDBJ databases">
        <title>Evolution of Trichinella species and genotypes.</title>
        <authorList>
            <person name="Korhonen P.K."/>
            <person name="Edoardo P."/>
            <person name="Giuseppe L.R."/>
            <person name="Gasser R.B."/>
        </authorList>
    </citation>
    <scope>NUCLEOTIDE SEQUENCE [LARGE SCALE GENOMIC DNA]</scope>
    <source>
        <strain evidence="1">ISS2496</strain>
    </source>
</reference>
<sequence>MSKVAEDDPNEGLTAEMVHITPVPQRFLLECLPLPPMWLSDGCGQLLRFLECDCAEQRAIVSCLRDLEHLDNLLLPPNVVTGSLHYGGYLYCSAHPRSSLSLISVALAKLSTLDLVLFDKYRDEGQCNTVKVGLSNVFVAVRAYTEICLLEIRLVAPGLLSIRTCVHGYCSGLR</sequence>
<dbReference type="EMBL" id="JYDQ01000297">
    <property type="protein sequence ID" value="KRY09009.1"/>
    <property type="molecule type" value="Genomic_DNA"/>
</dbReference>
<comment type="caution">
    <text evidence="1">The sequence shown here is derived from an EMBL/GenBank/DDBJ whole genome shotgun (WGS) entry which is preliminary data.</text>
</comment>
<evidence type="ECO:0000313" key="2">
    <source>
        <dbReference type="Proteomes" id="UP000054783"/>
    </source>
</evidence>
<organism evidence="1 2">
    <name type="scientific">Trichinella patagoniensis</name>
    <dbReference type="NCBI Taxonomy" id="990121"/>
    <lineage>
        <taxon>Eukaryota</taxon>
        <taxon>Metazoa</taxon>
        <taxon>Ecdysozoa</taxon>
        <taxon>Nematoda</taxon>
        <taxon>Enoplea</taxon>
        <taxon>Dorylaimia</taxon>
        <taxon>Trichinellida</taxon>
        <taxon>Trichinellidae</taxon>
        <taxon>Trichinella</taxon>
    </lineage>
</organism>
<keyword evidence="2" id="KW-1185">Reference proteome</keyword>
<accession>A0A0V0Z9B0</accession>